<accession>A0ABM2Y169</accession>
<dbReference type="Proteomes" id="UP000886700">
    <property type="component" value="Unplaced"/>
</dbReference>
<dbReference type="InterPro" id="IPR036396">
    <property type="entry name" value="Cyt_P450_sf"/>
</dbReference>
<protein>
    <submittedName>
        <fullName evidence="10">Cytochrome P450 2D20-like</fullName>
    </submittedName>
</protein>
<proteinExistence type="inferred from homology"/>
<keyword evidence="5" id="KW-0256">Endoplasmic reticulum</keyword>
<keyword evidence="7" id="KW-0560">Oxidoreductase</keyword>
<evidence type="ECO:0000256" key="3">
    <source>
        <dbReference type="ARBA" id="ARBA00010617"/>
    </source>
</evidence>
<keyword evidence="6" id="KW-0492">Microsome</keyword>
<dbReference type="InterPro" id="IPR001128">
    <property type="entry name" value="Cyt_P450"/>
</dbReference>
<name>A0ABM2Y169_MESAU</name>
<comment type="similarity">
    <text evidence="3">Belongs to the cytochrome P450 family.</text>
</comment>
<evidence type="ECO:0000256" key="2">
    <source>
        <dbReference type="ARBA" id="ARBA00004406"/>
    </source>
</evidence>
<evidence type="ECO:0000313" key="9">
    <source>
        <dbReference type="Proteomes" id="UP000886700"/>
    </source>
</evidence>
<dbReference type="GeneID" id="121142581"/>
<evidence type="ECO:0000256" key="5">
    <source>
        <dbReference type="ARBA" id="ARBA00022824"/>
    </source>
</evidence>
<evidence type="ECO:0000256" key="7">
    <source>
        <dbReference type="ARBA" id="ARBA00023002"/>
    </source>
</evidence>
<evidence type="ECO:0000256" key="4">
    <source>
        <dbReference type="ARBA" id="ARBA00022723"/>
    </source>
</evidence>
<gene>
    <name evidence="10" type="primary">LOC121142581</name>
</gene>
<organism evidence="9 10">
    <name type="scientific">Mesocricetus auratus</name>
    <name type="common">Golden hamster</name>
    <dbReference type="NCBI Taxonomy" id="10036"/>
    <lineage>
        <taxon>Eukaryota</taxon>
        <taxon>Metazoa</taxon>
        <taxon>Chordata</taxon>
        <taxon>Craniata</taxon>
        <taxon>Vertebrata</taxon>
        <taxon>Euteleostomi</taxon>
        <taxon>Mammalia</taxon>
        <taxon>Eutheria</taxon>
        <taxon>Euarchontoglires</taxon>
        <taxon>Glires</taxon>
        <taxon>Rodentia</taxon>
        <taxon>Myomorpha</taxon>
        <taxon>Muroidea</taxon>
        <taxon>Cricetidae</taxon>
        <taxon>Cricetinae</taxon>
        <taxon>Mesocricetus</taxon>
    </lineage>
</organism>
<keyword evidence="4" id="KW-0479">Metal-binding</keyword>
<evidence type="ECO:0000256" key="1">
    <source>
        <dbReference type="ARBA" id="ARBA00004174"/>
    </source>
</evidence>
<sequence length="77" mass="8825">MRDFGVGKKSLEQWVTEEAGHLCNAFTQEAGRPFNPTTLLNKSVCNVISSLIYAHRFNYEDPFFNKLERTLASLLRC</sequence>
<dbReference type="InterPro" id="IPR050182">
    <property type="entry name" value="Cytochrome_P450_fam2"/>
</dbReference>
<evidence type="ECO:0000313" key="10">
    <source>
        <dbReference type="RefSeq" id="XP_040608632.1"/>
    </source>
</evidence>
<dbReference type="PANTHER" id="PTHR24300:SF109">
    <property type="entry name" value="CYTOCHROME P450 2D26"/>
    <property type="match status" value="1"/>
</dbReference>
<keyword evidence="9" id="KW-1185">Reference proteome</keyword>
<evidence type="ECO:0000256" key="6">
    <source>
        <dbReference type="ARBA" id="ARBA00022848"/>
    </source>
</evidence>
<comment type="subcellular location">
    <subcellularLocation>
        <location evidence="2">Endoplasmic reticulum membrane</location>
        <topology evidence="2">Peripheral membrane protein</topology>
    </subcellularLocation>
    <subcellularLocation>
        <location evidence="1">Microsome membrane</location>
        <topology evidence="1">Peripheral membrane protein</topology>
    </subcellularLocation>
</comment>
<keyword evidence="8" id="KW-0408">Iron</keyword>
<reference evidence="10" key="1">
    <citation type="submission" date="2025-08" db="UniProtKB">
        <authorList>
            <consortium name="RefSeq"/>
        </authorList>
    </citation>
    <scope>IDENTIFICATION</scope>
    <source>
        <tissue evidence="10">Liver</tissue>
    </source>
</reference>
<dbReference type="SUPFAM" id="SSF48264">
    <property type="entry name" value="Cytochrome P450"/>
    <property type="match status" value="1"/>
</dbReference>
<dbReference type="PANTHER" id="PTHR24300">
    <property type="entry name" value="CYTOCHROME P450 508A4-RELATED"/>
    <property type="match status" value="1"/>
</dbReference>
<dbReference type="Gene3D" id="1.10.630.10">
    <property type="entry name" value="Cytochrome P450"/>
    <property type="match status" value="1"/>
</dbReference>
<dbReference type="RefSeq" id="XP_040608632.1">
    <property type="nucleotide sequence ID" value="XM_040752698.1"/>
</dbReference>
<evidence type="ECO:0000256" key="8">
    <source>
        <dbReference type="ARBA" id="ARBA00023004"/>
    </source>
</evidence>
<dbReference type="Pfam" id="PF00067">
    <property type="entry name" value="p450"/>
    <property type="match status" value="1"/>
</dbReference>